<dbReference type="CDD" id="cd01949">
    <property type="entry name" value="GGDEF"/>
    <property type="match status" value="1"/>
</dbReference>
<proteinExistence type="predicted"/>
<dbReference type="FunFam" id="3.30.70.270:FF:000001">
    <property type="entry name" value="Diguanylate cyclase domain protein"/>
    <property type="match status" value="1"/>
</dbReference>
<dbReference type="Gene3D" id="3.30.70.270">
    <property type="match status" value="1"/>
</dbReference>
<dbReference type="AlphaFoldDB" id="A0A3B0WGV4"/>
<dbReference type="Gene3D" id="3.30.450.20">
    <property type="entry name" value="PAS domain"/>
    <property type="match status" value="1"/>
</dbReference>
<dbReference type="SUPFAM" id="SSF55785">
    <property type="entry name" value="PYP-like sensor domain (PAS domain)"/>
    <property type="match status" value="1"/>
</dbReference>
<evidence type="ECO:0000259" key="1">
    <source>
        <dbReference type="PROSITE" id="PS50112"/>
    </source>
</evidence>
<dbReference type="NCBIfam" id="TIGR00229">
    <property type="entry name" value="sensory_box"/>
    <property type="match status" value="1"/>
</dbReference>
<feature type="domain" description="PAS" evidence="1">
    <location>
        <begin position="7"/>
        <end position="76"/>
    </location>
</feature>
<dbReference type="SMART" id="SM00267">
    <property type="entry name" value="GGDEF"/>
    <property type="match status" value="1"/>
</dbReference>
<dbReference type="InterPro" id="IPR000160">
    <property type="entry name" value="GGDEF_dom"/>
</dbReference>
<dbReference type="PANTHER" id="PTHR44757">
    <property type="entry name" value="DIGUANYLATE CYCLASE DGCP"/>
    <property type="match status" value="1"/>
</dbReference>
<dbReference type="InterPro" id="IPR035965">
    <property type="entry name" value="PAS-like_dom_sf"/>
</dbReference>
<organism evidence="3">
    <name type="scientific">hydrothermal vent metagenome</name>
    <dbReference type="NCBI Taxonomy" id="652676"/>
    <lineage>
        <taxon>unclassified sequences</taxon>
        <taxon>metagenomes</taxon>
        <taxon>ecological metagenomes</taxon>
    </lineage>
</organism>
<dbReference type="InterPro" id="IPR043128">
    <property type="entry name" value="Rev_trsase/Diguanyl_cyclase"/>
</dbReference>
<dbReference type="InterPro" id="IPR052155">
    <property type="entry name" value="Biofilm_reg_signaling"/>
</dbReference>
<name>A0A3B0WGV4_9ZZZZ</name>
<dbReference type="Pfam" id="PF00990">
    <property type="entry name" value="GGDEF"/>
    <property type="match status" value="1"/>
</dbReference>
<dbReference type="PANTHER" id="PTHR44757:SF2">
    <property type="entry name" value="BIOFILM ARCHITECTURE MAINTENANCE PROTEIN MBAA"/>
    <property type="match status" value="1"/>
</dbReference>
<dbReference type="EMBL" id="UOFF01000077">
    <property type="protein sequence ID" value="VAW55075.1"/>
    <property type="molecule type" value="Genomic_DNA"/>
</dbReference>
<dbReference type="PROSITE" id="PS50887">
    <property type="entry name" value="GGDEF"/>
    <property type="match status" value="1"/>
</dbReference>
<reference evidence="3" key="1">
    <citation type="submission" date="2018-06" db="EMBL/GenBank/DDBJ databases">
        <authorList>
            <person name="Zhirakovskaya E."/>
        </authorList>
    </citation>
    <scope>NUCLEOTIDE SEQUENCE</scope>
</reference>
<evidence type="ECO:0000313" key="3">
    <source>
        <dbReference type="EMBL" id="VAW55075.1"/>
    </source>
</evidence>
<accession>A0A3B0WGV4</accession>
<dbReference type="SMART" id="SM00091">
    <property type="entry name" value="PAS"/>
    <property type="match status" value="1"/>
</dbReference>
<sequence>MHITDHSIGILKAILDHSPIGMLLVNKSGCIIFSNLKSERIFGYRNKELLGLSIDRLVPNKLHKPHESMREEFSNSSTSHAMDYGRVLPARKKDNSEIQVQIGLNPFKYKSEKYTLVSIIDMRNQVLKIASYHDALTGLPNRNLFKELSNNLLHLASRNQLCIAVLFIDLDGFKYINDTFSHSTGDKILCKVSEIFSRSIRKNDVVSRIGGDEFVIFLYGIKNKKALKKLANTMLQQIISLNYIDNHKINISASIGAHFSTQPGKQLIDDLLKDADKLMYDAKNTGKAKVIINND</sequence>
<dbReference type="CDD" id="cd00130">
    <property type="entry name" value="PAS"/>
    <property type="match status" value="1"/>
</dbReference>
<dbReference type="PROSITE" id="PS50112">
    <property type="entry name" value="PAS"/>
    <property type="match status" value="1"/>
</dbReference>
<dbReference type="SUPFAM" id="SSF55073">
    <property type="entry name" value="Nucleotide cyclase"/>
    <property type="match status" value="1"/>
</dbReference>
<dbReference type="GO" id="GO:0006355">
    <property type="term" value="P:regulation of DNA-templated transcription"/>
    <property type="evidence" value="ECO:0007669"/>
    <property type="project" value="InterPro"/>
</dbReference>
<dbReference type="InterPro" id="IPR000014">
    <property type="entry name" value="PAS"/>
</dbReference>
<protein>
    <submittedName>
        <fullName evidence="3">Diguanylate cyclase/phosphodiesterase (GGDEF &amp; EAL domains) with PAS/PAC sensor(S)</fullName>
    </submittedName>
</protein>
<gene>
    <name evidence="3" type="ORF">MNBD_GAMMA07-2059</name>
</gene>
<dbReference type="InterPro" id="IPR029787">
    <property type="entry name" value="Nucleotide_cyclase"/>
</dbReference>
<feature type="domain" description="GGDEF" evidence="2">
    <location>
        <begin position="161"/>
        <end position="295"/>
    </location>
</feature>
<dbReference type="InterPro" id="IPR013767">
    <property type="entry name" value="PAS_fold"/>
</dbReference>
<dbReference type="Pfam" id="PF00989">
    <property type="entry name" value="PAS"/>
    <property type="match status" value="1"/>
</dbReference>
<evidence type="ECO:0000259" key="2">
    <source>
        <dbReference type="PROSITE" id="PS50887"/>
    </source>
</evidence>
<dbReference type="NCBIfam" id="TIGR00254">
    <property type="entry name" value="GGDEF"/>
    <property type="match status" value="1"/>
</dbReference>